<gene>
    <name evidence="2" type="ORF">N0F65_005526</name>
</gene>
<evidence type="ECO:0000313" key="3">
    <source>
        <dbReference type="Proteomes" id="UP001146120"/>
    </source>
</evidence>
<feature type="region of interest" description="Disordered" evidence="1">
    <location>
        <begin position="245"/>
        <end position="269"/>
    </location>
</feature>
<feature type="compositionally biased region" description="Low complexity" evidence="1">
    <location>
        <begin position="153"/>
        <end position="171"/>
    </location>
</feature>
<dbReference type="EMBL" id="DAKRPA010000131">
    <property type="protein sequence ID" value="DAZ97554.1"/>
    <property type="molecule type" value="Genomic_DNA"/>
</dbReference>
<reference evidence="2" key="2">
    <citation type="journal article" date="2023" name="Microbiol Resour">
        <title>Decontamination and Annotation of the Draft Genome Sequence of the Oomycete Lagenidium giganteum ARSEF 373.</title>
        <authorList>
            <person name="Morgan W.R."/>
            <person name="Tartar A."/>
        </authorList>
    </citation>
    <scope>NUCLEOTIDE SEQUENCE</scope>
    <source>
        <strain evidence="2">ARSEF 373</strain>
    </source>
</reference>
<organism evidence="2 3">
    <name type="scientific">Lagenidium giganteum</name>
    <dbReference type="NCBI Taxonomy" id="4803"/>
    <lineage>
        <taxon>Eukaryota</taxon>
        <taxon>Sar</taxon>
        <taxon>Stramenopiles</taxon>
        <taxon>Oomycota</taxon>
        <taxon>Peronosporomycetes</taxon>
        <taxon>Pythiales</taxon>
        <taxon>Pythiaceae</taxon>
    </lineage>
</organism>
<protein>
    <submittedName>
        <fullName evidence="2">Uncharacterized protein</fullName>
    </submittedName>
</protein>
<evidence type="ECO:0000313" key="2">
    <source>
        <dbReference type="EMBL" id="DAZ97554.1"/>
    </source>
</evidence>
<keyword evidence="3" id="KW-1185">Reference proteome</keyword>
<feature type="region of interest" description="Disordered" evidence="1">
    <location>
        <begin position="149"/>
        <end position="180"/>
    </location>
</feature>
<evidence type="ECO:0000256" key="1">
    <source>
        <dbReference type="SAM" id="MobiDB-lite"/>
    </source>
</evidence>
<reference evidence="2" key="1">
    <citation type="submission" date="2022-11" db="EMBL/GenBank/DDBJ databases">
        <authorList>
            <person name="Morgan W.R."/>
            <person name="Tartar A."/>
        </authorList>
    </citation>
    <scope>NUCLEOTIDE SEQUENCE</scope>
    <source>
        <strain evidence="2">ARSEF 373</strain>
    </source>
</reference>
<name>A0AAV2YVW7_9STRA</name>
<dbReference type="Proteomes" id="UP001146120">
    <property type="component" value="Unassembled WGS sequence"/>
</dbReference>
<feature type="non-terminal residue" evidence="2">
    <location>
        <position position="1"/>
    </location>
</feature>
<comment type="caution">
    <text evidence="2">The sequence shown here is derived from an EMBL/GenBank/DDBJ whole genome shotgun (WGS) entry which is preliminary data.</text>
</comment>
<accession>A0AAV2YVW7</accession>
<dbReference type="AlphaFoldDB" id="A0AAV2YVW7"/>
<sequence length="345" mass="36723">FVTGIHVPSALRGGSFAFLPSRLSTGTTALPRRTRVTVGAINKPPCTGAGTNMPTLSSSAFTATSMDVLVLVTIFRCLMSRTTPMRGIPSSSWHTNGTATEPSPSSYVISQVLKSTTAFLASTKSVPIRNSHSGNISASTITRWSYAVSNSNRQTPSTRSTVPPRPSTARTGGSTDRRCPRRFHPAPAMEYLAHVSILTRTSWLLVHITAVGSPSALIRHIGAPGPSSSLGFAIFAGCGPPAPISRRRFPAARRPPYSSSSGRTSIYGPPRGTPNILGQFCDASSLRSGRSGHTYCRGLPHGPSYVCPSPSCHADDRSPFPAPHRTRRISLLGWRPRLAFVCCSP</sequence>
<proteinExistence type="predicted"/>
<feature type="compositionally biased region" description="Low complexity" evidence="1">
    <location>
        <begin position="252"/>
        <end position="265"/>
    </location>
</feature>